<dbReference type="AlphaFoldDB" id="A0A1M6QIV0"/>
<evidence type="ECO:0000256" key="7">
    <source>
        <dbReference type="ARBA" id="ARBA00022989"/>
    </source>
</evidence>
<feature type="transmembrane region" description="Helical" evidence="11">
    <location>
        <begin position="172"/>
        <end position="198"/>
    </location>
</feature>
<dbReference type="InterPro" id="IPR003838">
    <property type="entry name" value="ABC3_permease_C"/>
</dbReference>
<keyword evidence="7 11" id="KW-1133">Transmembrane helix</keyword>
<evidence type="ECO:0000256" key="6">
    <source>
        <dbReference type="ARBA" id="ARBA00022692"/>
    </source>
</evidence>
<dbReference type="Gene3D" id="3.30.70.3040">
    <property type="match status" value="1"/>
</dbReference>
<dbReference type="Pfam" id="PF18075">
    <property type="entry name" value="FtsX_ECD"/>
    <property type="match status" value="1"/>
</dbReference>
<evidence type="ECO:0000256" key="11">
    <source>
        <dbReference type="SAM" id="Phobius"/>
    </source>
</evidence>
<proteinExistence type="inferred from homology"/>
<dbReference type="EMBL" id="FRAJ01000011">
    <property type="protein sequence ID" value="SHK20050.1"/>
    <property type="molecule type" value="Genomic_DNA"/>
</dbReference>
<reference evidence="14 15" key="1">
    <citation type="submission" date="2016-11" db="EMBL/GenBank/DDBJ databases">
        <authorList>
            <person name="Jaros S."/>
            <person name="Januszkiewicz K."/>
            <person name="Wedrychowicz H."/>
        </authorList>
    </citation>
    <scope>NUCLEOTIDE SEQUENCE [LARGE SCALE GENOMIC DNA]</scope>
    <source>
        <strain evidence="14 15">DSM 14501</strain>
    </source>
</reference>
<keyword evidence="4 10" id="KW-1003">Cell membrane</keyword>
<feature type="transmembrane region" description="Helical" evidence="11">
    <location>
        <begin position="219"/>
        <end position="242"/>
    </location>
</feature>
<dbReference type="RefSeq" id="WP_072967184.1">
    <property type="nucleotide sequence ID" value="NZ_FRAJ01000011.1"/>
</dbReference>
<sequence>MKIKTFGYMFKEGFKNIWRNRMMSLVSIGSVSATLIILGIIFVLVLNINNFTEWAKDQFDAIKIYLSDDISEDRIVKIGKEIKQISGIKSVEFESKEDALKKMKESWGEHGYLLEGFENRNPLPNSYTVYLENIEDSEKIVNQLKSISGVEKVNFYKDIIDKLIGVTSLIKLIGLAVIAVLIIISVFIIGNTIKLAVAARKREINIMKYVGATNWFIRWPFFIEGTLVGLIGAFLSVLIIYGTYKYIYNLVINNLYDIFTAYILPIDVILNDIIVLFIVLGAGIGALGSLMSMRKYLRV</sequence>
<dbReference type="InterPro" id="IPR058204">
    <property type="entry name" value="FtsX_firmicutes-type"/>
</dbReference>
<evidence type="ECO:0000256" key="3">
    <source>
        <dbReference type="ARBA" id="ARBA00021907"/>
    </source>
</evidence>
<evidence type="ECO:0000256" key="10">
    <source>
        <dbReference type="PIRNR" id="PIRNR003097"/>
    </source>
</evidence>
<organism evidence="14 15">
    <name type="scientific">Caminicella sporogenes DSM 14501</name>
    <dbReference type="NCBI Taxonomy" id="1121266"/>
    <lineage>
        <taxon>Bacteria</taxon>
        <taxon>Bacillati</taxon>
        <taxon>Bacillota</taxon>
        <taxon>Clostridia</taxon>
        <taxon>Peptostreptococcales</taxon>
        <taxon>Caminicellaceae</taxon>
        <taxon>Caminicella</taxon>
    </lineage>
</organism>
<gene>
    <name evidence="14" type="ORF">SAMN02745883_01517</name>
</gene>
<evidence type="ECO:0000256" key="5">
    <source>
        <dbReference type="ARBA" id="ARBA00022618"/>
    </source>
</evidence>
<dbReference type="GO" id="GO:0005886">
    <property type="term" value="C:plasma membrane"/>
    <property type="evidence" value="ECO:0007669"/>
    <property type="project" value="UniProtKB-SubCell"/>
</dbReference>
<comment type="function">
    <text evidence="10">Part of the ABC transporter FtsEX involved in asymmetric cellular division facilitating the initiation of sporulation.</text>
</comment>
<keyword evidence="15" id="KW-1185">Reference proteome</keyword>
<dbReference type="Pfam" id="PF02687">
    <property type="entry name" value="FtsX"/>
    <property type="match status" value="1"/>
</dbReference>
<evidence type="ECO:0000256" key="9">
    <source>
        <dbReference type="ARBA" id="ARBA00023306"/>
    </source>
</evidence>
<feature type="domain" description="ABC3 transporter permease C-terminal" evidence="12">
    <location>
        <begin position="176"/>
        <end position="291"/>
    </location>
</feature>
<evidence type="ECO:0000313" key="14">
    <source>
        <dbReference type="EMBL" id="SHK20050.1"/>
    </source>
</evidence>
<keyword evidence="9 10" id="KW-0131">Cell cycle</keyword>
<evidence type="ECO:0000256" key="8">
    <source>
        <dbReference type="ARBA" id="ARBA00023136"/>
    </source>
</evidence>
<name>A0A1M6QIV0_9FIRM</name>
<keyword evidence="6 11" id="KW-0812">Transmembrane</keyword>
<dbReference type="PANTHER" id="PTHR47755">
    <property type="entry name" value="CELL DIVISION PROTEIN FTSX"/>
    <property type="match status" value="1"/>
</dbReference>
<dbReference type="PANTHER" id="PTHR47755:SF1">
    <property type="entry name" value="CELL DIVISION PROTEIN FTSX"/>
    <property type="match status" value="1"/>
</dbReference>
<keyword evidence="8 10" id="KW-0472">Membrane</keyword>
<feature type="domain" description="FtsX extracellular" evidence="13">
    <location>
        <begin position="62"/>
        <end position="153"/>
    </location>
</feature>
<evidence type="ECO:0000256" key="4">
    <source>
        <dbReference type="ARBA" id="ARBA00022475"/>
    </source>
</evidence>
<dbReference type="InterPro" id="IPR040690">
    <property type="entry name" value="FtsX_ECD"/>
</dbReference>
<evidence type="ECO:0000259" key="13">
    <source>
        <dbReference type="Pfam" id="PF18075"/>
    </source>
</evidence>
<feature type="transmembrane region" description="Helical" evidence="11">
    <location>
        <begin position="262"/>
        <end position="288"/>
    </location>
</feature>
<protein>
    <recommendedName>
        <fullName evidence="3 10">Cell division protein FtsX</fullName>
    </recommendedName>
</protein>
<dbReference type="STRING" id="1121266.SAMN02745883_01517"/>
<evidence type="ECO:0000259" key="12">
    <source>
        <dbReference type="Pfam" id="PF02687"/>
    </source>
</evidence>
<feature type="transmembrane region" description="Helical" evidence="11">
    <location>
        <begin position="21"/>
        <end position="46"/>
    </location>
</feature>
<evidence type="ECO:0000256" key="2">
    <source>
        <dbReference type="ARBA" id="ARBA00007379"/>
    </source>
</evidence>
<dbReference type="NCBIfam" id="NF038347">
    <property type="entry name" value="FtsX_Gpos"/>
    <property type="match status" value="1"/>
</dbReference>
<comment type="subcellular location">
    <subcellularLocation>
        <location evidence="1">Cell membrane</location>
        <topology evidence="1">Multi-pass membrane protein</topology>
    </subcellularLocation>
</comment>
<dbReference type="GO" id="GO:0051301">
    <property type="term" value="P:cell division"/>
    <property type="evidence" value="ECO:0007669"/>
    <property type="project" value="UniProtKB-KW"/>
</dbReference>
<dbReference type="Proteomes" id="UP000184082">
    <property type="component" value="Unassembled WGS sequence"/>
</dbReference>
<dbReference type="InterPro" id="IPR004513">
    <property type="entry name" value="FtsX"/>
</dbReference>
<accession>A0A1M6QIV0</accession>
<evidence type="ECO:0000256" key="1">
    <source>
        <dbReference type="ARBA" id="ARBA00004651"/>
    </source>
</evidence>
<comment type="similarity">
    <text evidence="2 10">Belongs to the ABC-4 integral membrane protein family. FtsX subfamily.</text>
</comment>
<dbReference type="PIRSF" id="PIRSF003097">
    <property type="entry name" value="FtsX"/>
    <property type="match status" value="1"/>
</dbReference>
<keyword evidence="5 10" id="KW-0132">Cell division</keyword>
<evidence type="ECO:0000313" key="15">
    <source>
        <dbReference type="Proteomes" id="UP000184082"/>
    </source>
</evidence>